<dbReference type="EMBL" id="JAACJO010000019">
    <property type="protein sequence ID" value="KAF5348449.1"/>
    <property type="molecule type" value="Genomic_DNA"/>
</dbReference>
<dbReference type="AlphaFoldDB" id="A0A8H5FTH1"/>
<gene>
    <name evidence="1" type="ORF">D9756_009555</name>
</gene>
<comment type="caution">
    <text evidence="1">The sequence shown here is derived from an EMBL/GenBank/DDBJ whole genome shotgun (WGS) entry which is preliminary data.</text>
</comment>
<dbReference type="Proteomes" id="UP000559027">
    <property type="component" value="Unassembled WGS sequence"/>
</dbReference>
<sequence>MHDGPHYKLRRLASTHPFESASELEDEDNNDIGSFHDALASHFFMRPPDEEHALKYGEVVHDILETVDLLHMSLISLQNTHPLLEVLELANNCRRVVNRLSESISDPILFAGPFAEYYLHFLRLSSVDENRAVANIRFAMGGGIPSVIQACENLREKIIEAKRVFRIAAAELSRFLLAHDKIDARMSTTHPFTLKNVQTLNLVLYKFDQLDQFCRSYEEYFGHEQFRHLHNLLHDFEQGTILRPPRQEQEAMINLWIRYERFTLHFPNELDMMTEFFQSNGGGYTVRSTGLTPTPTESPSIYTQHEEESLHGWRGFFHGRMISSERIGLLKRETRKMKNWIRGKTSRSYHHIMFWFQKKGVD</sequence>
<organism evidence="1 2">
    <name type="scientific">Leucocoprinus leucothites</name>
    <dbReference type="NCBI Taxonomy" id="201217"/>
    <lineage>
        <taxon>Eukaryota</taxon>
        <taxon>Fungi</taxon>
        <taxon>Dikarya</taxon>
        <taxon>Basidiomycota</taxon>
        <taxon>Agaricomycotina</taxon>
        <taxon>Agaricomycetes</taxon>
        <taxon>Agaricomycetidae</taxon>
        <taxon>Agaricales</taxon>
        <taxon>Agaricineae</taxon>
        <taxon>Agaricaceae</taxon>
        <taxon>Leucocoprinus</taxon>
    </lineage>
</organism>
<keyword evidence="2" id="KW-1185">Reference proteome</keyword>
<accession>A0A8H5FTH1</accession>
<reference evidence="1 2" key="1">
    <citation type="journal article" date="2020" name="ISME J.">
        <title>Uncovering the hidden diversity of litter-decomposition mechanisms in mushroom-forming fungi.</title>
        <authorList>
            <person name="Floudas D."/>
            <person name="Bentzer J."/>
            <person name="Ahren D."/>
            <person name="Johansson T."/>
            <person name="Persson P."/>
            <person name="Tunlid A."/>
        </authorList>
    </citation>
    <scope>NUCLEOTIDE SEQUENCE [LARGE SCALE GENOMIC DNA]</scope>
    <source>
        <strain evidence="1 2">CBS 146.42</strain>
    </source>
</reference>
<proteinExistence type="predicted"/>
<protein>
    <submittedName>
        <fullName evidence="1">Uncharacterized protein</fullName>
    </submittedName>
</protein>
<evidence type="ECO:0000313" key="1">
    <source>
        <dbReference type="EMBL" id="KAF5348449.1"/>
    </source>
</evidence>
<name>A0A8H5FTH1_9AGAR</name>
<evidence type="ECO:0000313" key="2">
    <source>
        <dbReference type="Proteomes" id="UP000559027"/>
    </source>
</evidence>
<dbReference type="OrthoDB" id="3005369at2759"/>